<evidence type="ECO:0000313" key="2">
    <source>
        <dbReference type="Proteomes" id="UP000281553"/>
    </source>
</evidence>
<dbReference type="EMBL" id="UYRU01053425">
    <property type="protein sequence ID" value="VDN12247.1"/>
    <property type="molecule type" value="Genomic_DNA"/>
</dbReference>
<accession>A0A3P7LKI9</accession>
<reference evidence="1 2" key="1">
    <citation type="submission" date="2018-11" db="EMBL/GenBank/DDBJ databases">
        <authorList>
            <consortium name="Pathogen Informatics"/>
        </authorList>
    </citation>
    <scope>NUCLEOTIDE SEQUENCE [LARGE SCALE GENOMIC DNA]</scope>
</reference>
<protein>
    <submittedName>
        <fullName evidence="1">Uncharacterized protein</fullName>
    </submittedName>
</protein>
<sequence length="123" mass="13378">MRDTSDIGNLQAILKTLVVDCQLLMQQVDVDRLPANDRADYSRRLWTSGQAELRGSPVQLKRALLAQIEDIANLKSILLEHTGGSVPDLGQAGNAASEMQTAIIMNGSGHAAQPSPTRNWVSW</sequence>
<dbReference type="AlphaFoldDB" id="A0A3P7LKI9"/>
<gene>
    <name evidence="1" type="ORF">DILT_LOCUS8078</name>
</gene>
<organism evidence="1 2">
    <name type="scientific">Dibothriocephalus latus</name>
    <name type="common">Fish tapeworm</name>
    <name type="synonym">Diphyllobothrium latum</name>
    <dbReference type="NCBI Taxonomy" id="60516"/>
    <lineage>
        <taxon>Eukaryota</taxon>
        <taxon>Metazoa</taxon>
        <taxon>Spiralia</taxon>
        <taxon>Lophotrochozoa</taxon>
        <taxon>Platyhelminthes</taxon>
        <taxon>Cestoda</taxon>
        <taxon>Eucestoda</taxon>
        <taxon>Diphyllobothriidea</taxon>
        <taxon>Diphyllobothriidae</taxon>
        <taxon>Dibothriocephalus</taxon>
    </lineage>
</organism>
<name>A0A3P7LKI9_DIBLA</name>
<evidence type="ECO:0000313" key="1">
    <source>
        <dbReference type="EMBL" id="VDN12247.1"/>
    </source>
</evidence>
<dbReference type="Proteomes" id="UP000281553">
    <property type="component" value="Unassembled WGS sequence"/>
</dbReference>
<proteinExistence type="predicted"/>
<keyword evidence="2" id="KW-1185">Reference proteome</keyword>
<dbReference type="OrthoDB" id="6271324at2759"/>